<dbReference type="Proteomes" id="UP000518266">
    <property type="component" value="Unassembled WGS sequence"/>
</dbReference>
<evidence type="ECO:0000256" key="1">
    <source>
        <dbReference type="SAM" id="MobiDB-lite"/>
    </source>
</evidence>
<feature type="compositionally biased region" description="Polar residues" evidence="1">
    <location>
        <begin position="97"/>
        <end position="107"/>
    </location>
</feature>
<keyword evidence="3" id="KW-1185">Reference proteome</keyword>
<dbReference type="EMBL" id="JAAKFY010000010">
    <property type="protein sequence ID" value="KAF3851068.1"/>
    <property type="molecule type" value="Genomic_DNA"/>
</dbReference>
<evidence type="ECO:0000313" key="2">
    <source>
        <dbReference type="EMBL" id="KAF3851068.1"/>
    </source>
</evidence>
<organism evidence="2 3">
    <name type="scientific">Dissostichus mawsoni</name>
    <name type="common">Antarctic cod</name>
    <dbReference type="NCBI Taxonomy" id="36200"/>
    <lineage>
        <taxon>Eukaryota</taxon>
        <taxon>Metazoa</taxon>
        <taxon>Chordata</taxon>
        <taxon>Craniata</taxon>
        <taxon>Vertebrata</taxon>
        <taxon>Euteleostomi</taxon>
        <taxon>Actinopterygii</taxon>
        <taxon>Neopterygii</taxon>
        <taxon>Teleostei</taxon>
        <taxon>Neoteleostei</taxon>
        <taxon>Acanthomorphata</taxon>
        <taxon>Eupercaria</taxon>
        <taxon>Perciformes</taxon>
        <taxon>Notothenioidei</taxon>
        <taxon>Nototheniidae</taxon>
        <taxon>Dissostichus</taxon>
    </lineage>
</organism>
<name>A0A7J5YS08_DISMA</name>
<feature type="region of interest" description="Disordered" evidence="1">
    <location>
        <begin position="77"/>
        <end position="107"/>
    </location>
</feature>
<accession>A0A7J5YS08</accession>
<protein>
    <submittedName>
        <fullName evidence="2">Uncharacterized protein</fullName>
    </submittedName>
</protein>
<sequence length="107" mass="11223">MELCLTCLHGSQWSTQSTAVRLRETSSPEMQSQGQRVAPGWGNSAAGVMLDHCGGLIHLLWLGKGSDSINAARPSSDLMMVSPAGPSSASNEDHLGHSTSESMLTKG</sequence>
<gene>
    <name evidence="2" type="ORF">F7725_012840</name>
</gene>
<dbReference type="AlphaFoldDB" id="A0A7J5YS08"/>
<evidence type="ECO:0000313" key="3">
    <source>
        <dbReference type="Proteomes" id="UP000518266"/>
    </source>
</evidence>
<reference evidence="2 3" key="1">
    <citation type="submission" date="2020-03" db="EMBL/GenBank/DDBJ databases">
        <title>Dissostichus mawsoni Genome sequencing and assembly.</title>
        <authorList>
            <person name="Park H."/>
        </authorList>
    </citation>
    <scope>NUCLEOTIDE SEQUENCE [LARGE SCALE GENOMIC DNA]</scope>
    <source>
        <strain evidence="2">DM0001</strain>
        <tissue evidence="2">Muscle</tissue>
    </source>
</reference>
<comment type="caution">
    <text evidence="2">The sequence shown here is derived from an EMBL/GenBank/DDBJ whole genome shotgun (WGS) entry which is preliminary data.</text>
</comment>
<proteinExistence type="predicted"/>